<protein>
    <submittedName>
        <fullName evidence="2">Uncharacterized protein</fullName>
    </submittedName>
</protein>
<dbReference type="AlphaFoldDB" id="A0A383EEX1"/>
<evidence type="ECO:0000313" key="2">
    <source>
        <dbReference type="EMBL" id="SVE55189.1"/>
    </source>
</evidence>
<accession>A0A383EEX1</accession>
<feature type="coiled-coil region" evidence="1">
    <location>
        <begin position="15"/>
        <end position="42"/>
    </location>
</feature>
<gene>
    <name evidence="2" type="ORF">METZ01_LOCUS508043</name>
</gene>
<organism evidence="2">
    <name type="scientific">marine metagenome</name>
    <dbReference type="NCBI Taxonomy" id="408172"/>
    <lineage>
        <taxon>unclassified sequences</taxon>
        <taxon>metagenomes</taxon>
        <taxon>ecological metagenomes</taxon>
    </lineage>
</organism>
<sequence length="55" mass="6331">MGTLAMIRDLITNTEKRWDDKLTKVDTQIENLEKKIDKKITKALENPLAAMSKTK</sequence>
<proteinExistence type="predicted"/>
<dbReference type="EMBL" id="UINC01225218">
    <property type="protein sequence ID" value="SVE55189.1"/>
    <property type="molecule type" value="Genomic_DNA"/>
</dbReference>
<evidence type="ECO:0000256" key="1">
    <source>
        <dbReference type="SAM" id="Coils"/>
    </source>
</evidence>
<name>A0A383EEX1_9ZZZZ</name>
<reference evidence="2" key="1">
    <citation type="submission" date="2018-05" db="EMBL/GenBank/DDBJ databases">
        <authorList>
            <person name="Lanie J.A."/>
            <person name="Ng W.-L."/>
            <person name="Kazmierczak K.M."/>
            <person name="Andrzejewski T.M."/>
            <person name="Davidsen T.M."/>
            <person name="Wayne K.J."/>
            <person name="Tettelin H."/>
            <person name="Glass J.I."/>
            <person name="Rusch D."/>
            <person name="Podicherti R."/>
            <person name="Tsui H.-C.T."/>
            <person name="Winkler M.E."/>
        </authorList>
    </citation>
    <scope>NUCLEOTIDE SEQUENCE</scope>
</reference>
<keyword evidence="1" id="KW-0175">Coiled coil</keyword>